<dbReference type="EMBL" id="CP024786">
    <property type="protein sequence ID" value="AUB42960.1"/>
    <property type="molecule type" value="Genomic_DNA"/>
</dbReference>
<dbReference type="Proteomes" id="UP000232003">
    <property type="component" value="Plasmid pNFSY01"/>
</dbReference>
<keyword evidence="1" id="KW-0614">Plasmid</keyword>
<evidence type="ECO:0000313" key="2">
    <source>
        <dbReference type="Proteomes" id="UP000232003"/>
    </source>
</evidence>
<sequence>MSRFIQRWGGFCNAKKLLLLLLDSLNSSSNKNLADLDDMDKLTQIVNQQLF</sequence>
<keyword evidence="2" id="KW-1185">Reference proteome</keyword>
<reference evidence="1 2" key="1">
    <citation type="submission" date="2017-11" db="EMBL/GenBank/DDBJ databases">
        <title>Complete genome of a free-living desiccation-tolerant cyanobacterium and its photosynthetic adaptation to extreme terrestrial habitat.</title>
        <authorList>
            <person name="Shang J."/>
        </authorList>
    </citation>
    <scope>NUCLEOTIDE SEQUENCE [LARGE SCALE GENOMIC DNA]</scope>
    <source>
        <strain evidence="1 2">CCNUN1</strain>
        <plasmid evidence="2">pnfsy01</plasmid>
    </source>
</reference>
<gene>
    <name evidence="1" type="ORF">COO91_09114</name>
</gene>
<geneLocation type="plasmid" evidence="2">
    <name>pnfsy01</name>
</geneLocation>
<accession>A0A2K8T5Q6</accession>
<protein>
    <submittedName>
        <fullName evidence="1">Uncharacterized protein</fullName>
    </submittedName>
</protein>
<proteinExistence type="predicted"/>
<dbReference type="KEGG" id="nfl:COO91_09114"/>
<evidence type="ECO:0000313" key="1">
    <source>
        <dbReference type="EMBL" id="AUB42960.1"/>
    </source>
</evidence>
<dbReference type="AlphaFoldDB" id="A0A2K8T5Q6"/>
<organism evidence="1 2">
    <name type="scientific">Nostoc flagelliforme CCNUN1</name>
    <dbReference type="NCBI Taxonomy" id="2038116"/>
    <lineage>
        <taxon>Bacteria</taxon>
        <taxon>Bacillati</taxon>
        <taxon>Cyanobacteriota</taxon>
        <taxon>Cyanophyceae</taxon>
        <taxon>Nostocales</taxon>
        <taxon>Nostocaceae</taxon>
        <taxon>Nostoc</taxon>
    </lineage>
</organism>
<name>A0A2K8T5Q6_9NOSO</name>